<comment type="caution">
    <text evidence="5">The sequence shown here is derived from an EMBL/GenBank/DDBJ whole genome shotgun (WGS) entry which is preliminary data.</text>
</comment>
<keyword evidence="2" id="KW-0238">DNA-binding</keyword>
<protein>
    <submittedName>
        <fullName evidence="5">HTH-type quorum sensing-dependent transcriptional regulator RpaR</fullName>
    </submittedName>
</protein>
<feature type="domain" description="HTH luxR-type" evidence="4">
    <location>
        <begin position="169"/>
        <end position="234"/>
    </location>
</feature>
<evidence type="ECO:0000256" key="1">
    <source>
        <dbReference type="ARBA" id="ARBA00023015"/>
    </source>
</evidence>
<dbReference type="InterPro" id="IPR016032">
    <property type="entry name" value="Sig_transdc_resp-reg_C-effctor"/>
</dbReference>
<dbReference type="PROSITE" id="PS50043">
    <property type="entry name" value="HTH_LUXR_2"/>
    <property type="match status" value="1"/>
</dbReference>
<organism evidence="5 6">
    <name type="scientific">Candidatus Phycosocius bacilliformis</name>
    <dbReference type="NCBI Taxonomy" id="1445552"/>
    <lineage>
        <taxon>Bacteria</taxon>
        <taxon>Pseudomonadati</taxon>
        <taxon>Pseudomonadota</taxon>
        <taxon>Alphaproteobacteria</taxon>
        <taxon>Caulobacterales</taxon>
        <taxon>Caulobacterales incertae sedis</taxon>
        <taxon>Candidatus Phycosocius</taxon>
    </lineage>
</organism>
<sequence length="238" mass="26494">MMDVIAQFMSDCRTASTYHEVEAKFKQAFRVFGAETGTVSCLGSTSNLLNSLKVVGSPDSEFVRNYAENNFIRYDPAAKKSVSTLSGFSWDECRFESRDDPRALHVLDVADDFGYKNGFVVPIHSGLGNFSVVTFTGDHLELNPTTRGCLHLIAIYYHVALERLMLIDTAVSKPELTARQKEVLRWVSAGKTDWEIGQILSISEATVNRHVERAKERIGVRTRAQAIVECLVNGIVSL</sequence>
<dbReference type="InterPro" id="IPR005143">
    <property type="entry name" value="TF_LuxR_autoind-bd_dom"/>
</dbReference>
<reference evidence="5 6" key="1">
    <citation type="journal article" date="2018" name="Genome Announc.">
        <title>Draft Genome Sequence of "Candidatus Phycosocius bacilliformis," an Alphaproteobacterial Ectosymbiont of the Hydrocarbon-Producing Green Alga Botryococcus braunii.</title>
        <authorList>
            <person name="Tanabe Y."/>
            <person name="Yamaguchi H."/>
            <person name="Watanabe M.M."/>
        </authorList>
    </citation>
    <scope>NUCLEOTIDE SEQUENCE [LARGE SCALE GENOMIC DNA]</scope>
    <source>
        <strain evidence="5 6">BOTRYCO-2</strain>
    </source>
</reference>
<dbReference type="GO" id="GO:0006355">
    <property type="term" value="P:regulation of DNA-templated transcription"/>
    <property type="evidence" value="ECO:0007669"/>
    <property type="project" value="InterPro"/>
</dbReference>
<dbReference type="Pfam" id="PF03472">
    <property type="entry name" value="Autoind_bind"/>
    <property type="match status" value="1"/>
</dbReference>
<dbReference type="CDD" id="cd06170">
    <property type="entry name" value="LuxR_C_like"/>
    <property type="match status" value="1"/>
</dbReference>
<name>A0A2P2EDG9_9PROT</name>
<dbReference type="SMART" id="SM00421">
    <property type="entry name" value="HTH_LUXR"/>
    <property type="match status" value="1"/>
</dbReference>
<evidence type="ECO:0000259" key="4">
    <source>
        <dbReference type="PROSITE" id="PS50043"/>
    </source>
</evidence>
<dbReference type="PANTHER" id="PTHR44688">
    <property type="entry name" value="DNA-BINDING TRANSCRIPTIONAL ACTIVATOR DEVR_DOSR"/>
    <property type="match status" value="1"/>
</dbReference>
<dbReference type="InterPro" id="IPR000792">
    <property type="entry name" value="Tscrpt_reg_LuxR_C"/>
</dbReference>
<dbReference type="PRINTS" id="PR00038">
    <property type="entry name" value="HTHLUXR"/>
</dbReference>
<evidence type="ECO:0000256" key="3">
    <source>
        <dbReference type="ARBA" id="ARBA00023163"/>
    </source>
</evidence>
<keyword evidence="1" id="KW-0805">Transcription regulation</keyword>
<dbReference type="Gene3D" id="3.30.450.80">
    <property type="entry name" value="Transcription factor LuxR-like, autoinducer-binding domain"/>
    <property type="match status" value="1"/>
</dbReference>
<evidence type="ECO:0000313" key="6">
    <source>
        <dbReference type="Proteomes" id="UP000245086"/>
    </source>
</evidence>
<dbReference type="Pfam" id="PF00196">
    <property type="entry name" value="GerE"/>
    <property type="match status" value="1"/>
</dbReference>
<dbReference type="Gene3D" id="1.10.10.10">
    <property type="entry name" value="Winged helix-like DNA-binding domain superfamily/Winged helix DNA-binding domain"/>
    <property type="match status" value="1"/>
</dbReference>
<accession>A0A2P2EDG9</accession>
<dbReference type="PANTHER" id="PTHR44688:SF16">
    <property type="entry name" value="DNA-BINDING TRANSCRIPTIONAL ACTIVATOR DEVR_DOSR"/>
    <property type="match status" value="1"/>
</dbReference>
<keyword evidence="6" id="KW-1185">Reference proteome</keyword>
<evidence type="ECO:0000256" key="2">
    <source>
        <dbReference type="ARBA" id="ARBA00023125"/>
    </source>
</evidence>
<dbReference type="InterPro" id="IPR036693">
    <property type="entry name" value="TF_LuxR_autoind-bd_dom_sf"/>
</dbReference>
<dbReference type="GO" id="GO:0003677">
    <property type="term" value="F:DNA binding"/>
    <property type="evidence" value="ECO:0007669"/>
    <property type="project" value="UniProtKB-KW"/>
</dbReference>
<evidence type="ECO:0000313" key="5">
    <source>
        <dbReference type="EMBL" id="GBF59107.1"/>
    </source>
</evidence>
<dbReference type="OrthoDB" id="3170288at2"/>
<dbReference type="AlphaFoldDB" id="A0A2P2EDG9"/>
<keyword evidence="3" id="KW-0804">Transcription</keyword>
<dbReference type="EMBL" id="BFBR01000010">
    <property type="protein sequence ID" value="GBF59107.1"/>
    <property type="molecule type" value="Genomic_DNA"/>
</dbReference>
<gene>
    <name evidence="5" type="primary">rpaR</name>
    <name evidence="5" type="ORF">PbB2_02799</name>
</gene>
<proteinExistence type="predicted"/>
<dbReference type="InterPro" id="IPR036388">
    <property type="entry name" value="WH-like_DNA-bd_sf"/>
</dbReference>
<dbReference type="SUPFAM" id="SSF75516">
    <property type="entry name" value="Pheromone-binding domain of LuxR-like quorum-sensing transcription factors"/>
    <property type="match status" value="1"/>
</dbReference>
<dbReference type="SUPFAM" id="SSF46894">
    <property type="entry name" value="C-terminal effector domain of the bipartite response regulators"/>
    <property type="match status" value="1"/>
</dbReference>
<dbReference type="Proteomes" id="UP000245086">
    <property type="component" value="Unassembled WGS sequence"/>
</dbReference>
<dbReference type="RefSeq" id="WP_108985987.1">
    <property type="nucleotide sequence ID" value="NZ_BFBR01000010.1"/>
</dbReference>